<dbReference type="Proteomes" id="UP001060085">
    <property type="component" value="Linkage Group LG07"/>
</dbReference>
<protein>
    <submittedName>
        <fullName evidence="1">Uncharacterized protein</fullName>
    </submittedName>
</protein>
<accession>A0ACC0A122</accession>
<keyword evidence="2" id="KW-1185">Reference proteome</keyword>
<gene>
    <name evidence="1" type="ORF">M9H77_30393</name>
</gene>
<dbReference type="EMBL" id="CM044707">
    <property type="protein sequence ID" value="KAI5653206.1"/>
    <property type="molecule type" value="Genomic_DNA"/>
</dbReference>
<evidence type="ECO:0000313" key="2">
    <source>
        <dbReference type="Proteomes" id="UP001060085"/>
    </source>
</evidence>
<proteinExistence type="predicted"/>
<comment type="caution">
    <text evidence="1">The sequence shown here is derived from an EMBL/GenBank/DDBJ whole genome shotgun (WGS) entry which is preliminary data.</text>
</comment>
<organism evidence="1 2">
    <name type="scientific">Catharanthus roseus</name>
    <name type="common">Madagascar periwinkle</name>
    <name type="synonym">Vinca rosea</name>
    <dbReference type="NCBI Taxonomy" id="4058"/>
    <lineage>
        <taxon>Eukaryota</taxon>
        <taxon>Viridiplantae</taxon>
        <taxon>Streptophyta</taxon>
        <taxon>Embryophyta</taxon>
        <taxon>Tracheophyta</taxon>
        <taxon>Spermatophyta</taxon>
        <taxon>Magnoliopsida</taxon>
        <taxon>eudicotyledons</taxon>
        <taxon>Gunneridae</taxon>
        <taxon>Pentapetalae</taxon>
        <taxon>asterids</taxon>
        <taxon>lamiids</taxon>
        <taxon>Gentianales</taxon>
        <taxon>Apocynaceae</taxon>
        <taxon>Rauvolfioideae</taxon>
        <taxon>Vinceae</taxon>
        <taxon>Catharanthinae</taxon>
        <taxon>Catharanthus</taxon>
    </lineage>
</organism>
<name>A0ACC0A122_CATRO</name>
<evidence type="ECO:0000313" key="1">
    <source>
        <dbReference type="EMBL" id="KAI5653206.1"/>
    </source>
</evidence>
<reference evidence="2" key="1">
    <citation type="journal article" date="2023" name="Nat. Plants">
        <title>Single-cell RNA sequencing provides a high-resolution roadmap for understanding the multicellular compartmentation of specialized metabolism.</title>
        <authorList>
            <person name="Sun S."/>
            <person name="Shen X."/>
            <person name="Li Y."/>
            <person name="Li Y."/>
            <person name="Wang S."/>
            <person name="Li R."/>
            <person name="Zhang H."/>
            <person name="Shen G."/>
            <person name="Guo B."/>
            <person name="Wei J."/>
            <person name="Xu J."/>
            <person name="St-Pierre B."/>
            <person name="Chen S."/>
            <person name="Sun C."/>
        </authorList>
    </citation>
    <scope>NUCLEOTIDE SEQUENCE [LARGE SCALE GENOMIC DNA]</scope>
</reference>
<sequence>MPTTPVIRYFLENILCLPVVENFGTKALSADAHPVHNFINELSSIVALPHLPSSINLSMGDIDEGIEECSKREHNAEEKEVWYNENLVKEFYGNLCKDFGNLESLAYGQVYVRGHVIYFSPANSAHYLSCTHFSDIEGTSLEEEADFDEVTKEEDQHMHCYLQKHPQVRALNPLVMPKIVAPSMVSPSPIPSTPRHTGLGRFLMKHKGLCSSLVFDLKQCQRGSLQKPITQLEGRHTGIEVVLQFNSVEDLKGFKIKQLVSRVSLEELKEFNCAVYKGTLIPLGKH</sequence>